<feature type="region of interest" description="Disordered" evidence="1">
    <location>
        <begin position="272"/>
        <end position="292"/>
    </location>
</feature>
<dbReference type="RefSeq" id="WP_185681653.1">
    <property type="nucleotide sequence ID" value="NZ_JACLAU010000001.1"/>
</dbReference>
<keyword evidence="3" id="KW-1185">Reference proteome</keyword>
<dbReference type="EMBL" id="JACLAU010000001">
    <property type="protein sequence ID" value="MBC2650239.1"/>
    <property type="molecule type" value="Genomic_DNA"/>
</dbReference>
<reference evidence="2 3" key="1">
    <citation type="submission" date="2020-08" db="EMBL/GenBank/DDBJ databases">
        <title>The genome sequence of Novosphingobium flavum 4Y4.</title>
        <authorList>
            <person name="Liu Y."/>
        </authorList>
    </citation>
    <scope>NUCLEOTIDE SEQUENCE [LARGE SCALE GENOMIC DNA]</scope>
    <source>
        <strain evidence="2 3">4Y4</strain>
    </source>
</reference>
<gene>
    <name evidence="2" type="ORF">H7F49_00805</name>
</gene>
<comment type="caution">
    <text evidence="2">The sequence shown here is derived from an EMBL/GenBank/DDBJ whole genome shotgun (WGS) entry which is preliminary data.</text>
</comment>
<evidence type="ECO:0000313" key="3">
    <source>
        <dbReference type="Proteomes" id="UP000520156"/>
    </source>
</evidence>
<accession>A0A7X1KAK8</accession>
<evidence type="ECO:0000313" key="2">
    <source>
        <dbReference type="EMBL" id="MBC2650239.1"/>
    </source>
</evidence>
<proteinExistence type="predicted"/>
<feature type="compositionally biased region" description="Pro residues" evidence="1">
    <location>
        <begin position="276"/>
        <end position="292"/>
    </location>
</feature>
<evidence type="ECO:0008006" key="4">
    <source>
        <dbReference type="Google" id="ProtNLM"/>
    </source>
</evidence>
<evidence type="ECO:0000256" key="1">
    <source>
        <dbReference type="SAM" id="MobiDB-lite"/>
    </source>
</evidence>
<dbReference type="AlphaFoldDB" id="A0A7X1KAK8"/>
<protein>
    <recommendedName>
        <fullName evidence="4">Ubiquinone biosynthesis protein</fullName>
    </recommendedName>
</protein>
<name>A0A7X1KAK8_9SPHN</name>
<sequence>MAEVDTPYLARGWLPVETPSSVLVSSSKYLNNARLRDWLAMILLRRNGPDMPPQSEMYEFLPILESLRDHDRIEALFTAERKENPALDAWFREGFVSRYRIEDFAQYAPGTLGGIFHQWITQGSYEIQIVPWSEPKTQLEFFNLRSGQTHDFEHILTGGGFNFMGELVPYWYRLTNVFKFIRNPELAAEVNMIQIFGSLRYTVRTMLHYPEVWPTCVNAIQRGMRVGQESDALFMARLEDHFHLPLAEARAALGVRGAVDVDTDAEGAFWAQRGPLPSPAPTMQPLAPAEPA</sequence>
<dbReference type="Proteomes" id="UP000520156">
    <property type="component" value="Unassembled WGS sequence"/>
</dbReference>
<organism evidence="2 3">
    <name type="scientific">Novosphingobium aerophilum</name>
    <dbReference type="NCBI Taxonomy" id="2839843"/>
    <lineage>
        <taxon>Bacteria</taxon>
        <taxon>Pseudomonadati</taxon>
        <taxon>Pseudomonadota</taxon>
        <taxon>Alphaproteobacteria</taxon>
        <taxon>Sphingomonadales</taxon>
        <taxon>Sphingomonadaceae</taxon>
        <taxon>Novosphingobium</taxon>
    </lineage>
</organism>